<evidence type="ECO:0000256" key="1">
    <source>
        <dbReference type="ARBA" id="ARBA00023125"/>
    </source>
</evidence>
<dbReference type="Proteomes" id="UP000283295">
    <property type="component" value="Unassembled WGS sequence"/>
</dbReference>
<evidence type="ECO:0000256" key="2">
    <source>
        <dbReference type="PROSITE-ProRule" id="PRU00335"/>
    </source>
</evidence>
<comment type="caution">
    <text evidence="4">The sequence shown here is derived from an EMBL/GenBank/DDBJ whole genome shotgun (WGS) entry which is preliminary data.</text>
</comment>
<dbReference type="Pfam" id="PF00440">
    <property type="entry name" value="TetR_N"/>
    <property type="match status" value="1"/>
</dbReference>
<name>A0A3R5WKK5_9FIRM</name>
<keyword evidence="1 2" id="KW-0238">DNA-binding</keyword>
<dbReference type="PANTHER" id="PTHR43479:SF11">
    <property type="entry name" value="ACREF_ENVCD OPERON REPRESSOR-RELATED"/>
    <property type="match status" value="1"/>
</dbReference>
<dbReference type="InterPro" id="IPR023772">
    <property type="entry name" value="DNA-bd_HTH_TetR-type_CS"/>
</dbReference>
<protein>
    <submittedName>
        <fullName evidence="4">TetR family transcriptional regulator</fullName>
    </submittedName>
</protein>
<sequence length="210" mass="24893">MPNPSEEKTEDKIIRSFKKLVNEHSFEKITVTMIAEDVGISRPIFYRYFKDKYELMDYMLYNEVTKELEVLLEHNMILEAIKYLFTHIINEARLYRKLFETTGQNSFEQVMIEQFTNFFNEHLKIFDTDQIPSNPMLSPLIICKYLVMGLTVAIKGYLNSPEITNINVDQAVEAYYFLVSHSIFELTKEDFRPKLFQPSDRNYITLPPRS</sequence>
<dbReference type="PROSITE" id="PS01081">
    <property type="entry name" value="HTH_TETR_1"/>
    <property type="match status" value="1"/>
</dbReference>
<dbReference type="InterPro" id="IPR050624">
    <property type="entry name" value="HTH-type_Tx_Regulator"/>
</dbReference>
<dbReference type="EMBL" id="QRVK01000006">
    <property type="protein sequence ID" value="RGS43463.1"/>
    <property type="molecule type" value="Genomic_DNA"/>
</dbReference>
<dbReference type="GO" id="GO:0003677">
    <property type="term" value="F:DNA binding"/>
    <property type="evidence" value="ECO:0007669"/>
    <property type="project" value="UniProtKB-UniRule"/>
</dbReference>
<proteinExistence type="predicted"/>
<evidence type="ECO:0000259" key="3">
    <source>
        <dbReference type="PROSITE" id="PS50977"/>
    </source>
</evidence>
<feature type="domain" description="HTH tetR-type" evidence="3">
    <location>
        <begin position="7"/>
        <end position="67"/>
    </location>
</feature>
<dbReference type="PANTHER" id="PTHR43479">
    <property type="entry name" value="ACREF/ENVCD OPERON REPRESSOR-RELATED"/>
    <property type="match status" value="1"/>
</dbReference>
<dbReference type="InterPro" id="IPR009057">
    <property type="entry name" value="Homeodomain-like_sf"/>
</dbReference>
<dbReference type="SUPFAM" id="SSF46689">
    <property type="entry name" value="Homeodomain-like"/>
    <property type="match status" value="1"/>
</dbReference>
<dbReference type="AlphaFoldDB" id="A0A3R5WKK5"/>
<reference evidence="4 5" key="1">
    <citation type="submission" date="2018-08" db="EMBL/GenBank/DDBJ databases">
        <title>A genome reference for cultivated species of the human gut microbiota.</title>
        <authorList>
            <person name="Zou Y."/>
            <person name="Xue W."/>
            <person name="Luo G."/>
        </authorList>
    </citation>
    <scope>NUCLEOTIDE SEQUENCE [LARGE SCALE GENOMIC DNA]</scope>
    <source>
        <strain evidence="4 5">AF22-21</strain>
    </source>
</reference>
<organism evidence="4 5">
    <name type="scientific">Coprococcus eutactus</name>
    <dbReference type="NCBI Taxonomy" id="33043"/>
    <lineage>
        <taxon>Bacteria</taxon>
        <taxon>Bacillati</taxon>
        <taxon>Bacillota</taxon>
        <taxon>Clostridia</taxon>
        <taxon>Lachnospirales</taxon>
        <taxon>Lachnospiraceae</taxon>
        <taxon>Coprococcus</taxon>
    </lineage>
</organism>
<accession>A0A3R5WKK5</accession>
<dbReference type="Gene3D" id="1.10.357.10">
    <property type="entry name" value="Tetracycline Repressor, domain 2"/>
    <property type="match status" value="1"/>
</dbReference>
<gene>
    <name evidence="4" type="ORF">DWX94_03880</name>
</gene>
<dbReference type="PROSITE" id="PS50977">
    <property type="entry name" value="HTH_TETR_2"/>
    <property type="match status" value="1"/>
</dbReference>
<evidence type="ECO:0000313" key="5">
    <source>
        <dbReference type="Proteomes" id="UP000283295"/>
    </source>
</evidence>
<evidence type="ECO:0000313" key="4">
    <source>
        <dbReference type="EMBL" id="RGS43463.1"/>
    </source>
</evidence>
<dbReference type="InterPro" id="IPR001647">
    <property type="entry name" value="HTH_TetR"/>
</dbReference>
<feature type="DNA-binding region" description="H-T-H motif" evidence="2">
    <location>
        <begin position="30"/>
        <end position="49"/>
    </location>
</feature>
<dbReference type="OrthoDB" id="9810250at2"/>